<evidence type="ECO:0000256" key="2">
    <source>
        <dbReference type="ARBA" id="ARBA00010617"/>
    </source>
</evidence>
<dbReference type="PRINTS" id="PR00385">
    <property type="entry name" value="P450"/>
</dbReference>
<feature type="binding site" description="axial binding residue" evidence="3">
    <location>
        <position position="398"/>
    </location>
    <ligand>
        <name>heme</name>
        <dbReference type="ChEBI" id="CHEBI:30413"/>
    </ligand>
    <ligandPart>
        <name>Fe</name>
        <dbReference type="ChEBI" id="CHEBI:18248"/>
    </ligandPart>
</feature>
<dbReference type="PANTHER" id="PTHR24305:SF166">
    <property type="entry name" value="CYTOCHROME P450 12A4, MITOCHONDRIAL-RELATED"/>
    <property type="match status" value="1"/>
</dbReference>
<dbReference type="PRINTS" id="PR00463">
    <property type="entry name" value="EP450I"/>
</dbReference>
<sequence length="474" mass="52885">MIEMIDYEAFGDLRAHRLPSGPRSRLLATLGIAGDVAGAMRSWKRRYGPTFTINEISGKMVLTSEPELVRKIFTAPESTFDGALPEAADIIIGPRSVAMSVGEQHQRLRKLLTPSFCASSLGPWGETIAATTRRVFRGGTAGQVFPCRSSMAELTTRVIVRIIFGANGQREEDRMYQTARNTMRAQHPFFLVTRHLQRDLGPFTPYRRYKLAAQKLDALLYERIARARTESPDEPNVLTSMACGRFEDGSSMSDIEIRDNLYSLLVAGYETTAYALTWAMYFLHRHPEALRRLRDELDTVGPDGDPVAFTQLPFLNATIDETLRICPPAPFTTRRLGKTWELGEWVIPPGTYVAPATYLLHHDENIWGDPENFRPERFLDHRPSPFEFLPFGGGAHRCLGAALSKFEAAVVLGTLLTSHEAELCSPNKVDYVRTTLTTGPKQDFPIRLSPRGPRQPHAGAGQRPEAATGCPFHS</sequence>
<dbReference type="InterPro" id="IPR050121">
    <property type="entry name" value="Cytochrome_P450_monoxygenase"/>
</dbReference>
<gene>
    <name evidence="6" type="primary">ptlI_2</name>
    <name evidence="6" type="ORF">ENSA5_31450</name>
</gene>
<dbReference type="GO" id="GO:0020037">
    <property type="term" value="F:heme binding"/>
    <property type="evidence" value="ECO:0007669"/>
    <property type="project" value="InterPro"/>
</dbReference>
<keyword evidence="4" id="KW-0503">Monooxygenase</keyword>
<proteinExistence type="inferred from homology"/>
<dbReference type="InterPro" id="IPR002401">
    <property type="entry name" value="Cyt_P450_E_grp-I"/>
</dbReference>
<evidence type="ECO:0000256" key="3">
    <source>
        <dbReference type="PIRSR" id="PIRSR602401-1"/>
    </source>
</evidence>
<dbReference type="Gene3D" id="1.10.630.10">
    <property type="entry name" value="Cytochrome P450"/>
    <property type="match status" value="1"/>
</dbReference>
<dbReference type="SUPFAM" id="SSF48264">
    <property type="entry name" value="Cytochrome P450"/>
    <property type="match status" value="1"/>
</dbReference>
<evidence type="ECO:0000256" key="5">
    <source>
        <dbReference type="SAM" id="MobiDB-lite"/>
    </source>
</evidence>
<dbReference type="PANTHER" id="PTHR24305">
    <property type="entry name" value="CYTOCHROME P450"/>
    <property type="match status" value="1"/>
</dbReference>
<dbReference type="InterPro" id="IPR001128">
    <property type="entry name" value="Cyt_P450"/>
</dbReference>
<dbReference type="GO" id="GO:0005506">
    <property type="term" value="F:iron ion binding"/>
    <property type="evidence" value="ECO:0007669"/>
    <property type="project" value="InterPro"/>
</dbReference>
<keyword evidence="4 6" id="KW-0560">Oxidoreductase</keyword>
<dbReference type="Pfam" id="PF00067">
    <property type="entry name" value="p450"/>
    <property type="match status" value="1"/>
</dbReference>
<evidence type="ECO:0000313" key="7">
    <source>
        <dbReference type="Proteomes" id="UP000237968"/>
    </source>
</evidence>
<dbReference type="OrthoDB" id="9764248at2"/>
<dbReference type="AlphaFoldDB" id="A0A2S9XYS8"/>
<keyword evidence="3 4" id="KW-0408">Iron</keyword>
<evidence type="ECO:0000256" key="1">
    <source>
        <dbReference type="ARBA" id="ARBA00001971"/>
    </source>
</evidence>
<reference evidence="6 7" key="1">
    <citation type="submission" date="2018-03" db="EMBL/GenBank/DDBJ databases">
        <title>Draft Genome Sequences of the Obligatory Marine Myxobacteria Enhygromyxa salina SWB005.</title>
        <authorList>
            <person name="Poehlein A."/>
            <person name="Moghaddam J.A."/>
            <person name="Harms H."/>
            <person name="Alanjari M."/>
            <person name="Koenig G.M."/>
            <person name="Daniel R."/>
            <person name="Schaeberle T.F."/>
        </authorList>
    </citation>
    <scope>NUCLEOTIDE SEQUENCE [LARGE SCALE GENOMIC DNA]</scope>
    <source>
        <strain evidence="6 7">SWB005</strain>
    </source>
</reference>
<comment type="cofactor">
    <cofactor evidence="1 3">
        <name>heme</name>
        <dbReference type="ChEBI" id="CHEBI:30413"/>
    </cofactor>
</comment>
<protein>
    <submittedName>
        <fullName evidence="6">Pentalenene oxygenase</fullName>
        <ecNumber evidence="6">1.14.13.133</ecNumber>
    </submittedName>
</protein>
<dbReference type="EMBL" id="PVNK01000148">
    <property type="protein sequence ID" value="PRP97911.1"/>
    <property type="molecule type" value="Genomic_DNA"/>
</dbReference>
<name>A0A2S9XYS8_9BACT</name>
<dbReference type="Proteomes" id="UP000237968">
    <property type="component" value="Unassembled WGS sequence"/>
</dbReference>
<keyword evidence="3 4" id="KW-0479">Metal-binding</keyword>
<feature type="region of interest" description="Disordered" evidence="5">
    <location>
        <begin position="442"/>
        <end position="474"/>
    </location>
</feature>
<accession>A0A2S9XYS8</accession>
<dbReference type="PROSITE" id="PS00086">
    <property type="entry name" value="CYTOCHROME_P450"/>
    <property type="match status" value="1"/>
</dbReference>
<evidence type="ECO:0000313" key="6">
    <source>
        <dbReference type="EMBL" id="PRP97911.1"/>
    </source>
</evidence>
<dbReference type="InterPro" id="IPR017972">
    <property type="entry name" value="Cyt_P450_CS"/>
</dbReference>
<organism evidence="6 7">
    <name type="scientific">Enhygromyxa salina</name>
    <dbReference type="NCBI Taxonomy" id="215803"/>
    <lineage>
        <taxon>Bacteria</taxon>
        <taxon>Pseudomonadati</taxon>
        <taxon>Myxococcota</taxon>
        <taxon>Polyangia</taxon>
        <taxon>Nannocystales</taxon>
        <taxon>Nannocystaceae</taxon>
        <taxon>Enhygromyxa</taxon>
    </lineage>
</organism>
<dbReference type="CDD" id="cd11053">
    <property type="entry name" value="CYP110-like"/>
    <property type="match status" value="1"/>
</dbReference>
<dbReference type="InterPro" id="IPR036396">
    <property type="entry name" value="Cyt_P450_sf"/>
</dbReference>
<dbReference type="GO" id="GO:0004497">
    <property type="term" value="F:monooxygenase activity"/>
    <property type="evidence" value="ECO:0007669"/>
    <property type="project" value="UniProtKB-KW"/>
</dbReference>
<dbReference type="GO" id="GO:0016705">
    <property type="term" value="F:oxidoreductase activity, acting on paired donors, with incorporation or reduction of molecular oxygen"/>
    <property type="evidence" value="ECO:0007669"/>
    <property type="project" value="InterPro"/>
</dbReference>
<keyword evidence="7" id="KW-1185">Reference proteome</keyword>
<evidence type="ECO:0000256" key="4">
    <source>
        <dbReference type="RuleBase" id="RU000461"/>
    </source>
</evidence>
<keyword evidence="3 4" id="KW-0349">Heme</keyword>
<comment type="similarity">
    <text evidence="2 4">Belongs to the cytochrome P450 family.</text>
</comment>
<dbReference type="RefSeq" id="WP_106392508.1">
    <property type="nucleotide sequence ID" value="NZ_PVNK01000148.1"/>
</dbReference>
<comment type="caution">
    <text evidence="6">The sequence shown here is derived from an EMBL/GenBank/DDBJ whole genome shotgun (WGS) entry which is preliminary data.</text>
</comment>
<dbReference type="EC" id="1.14.13.133" evidence="6"/>